<evidence type="ECO:0000256" key="3">
    <source>
        <dbReference type="ARBA" id="ARBA00023163"/>
    </source>
</evidence>
<evidence type="ECO:0000256" key="2">
    <source>
        <dbReference type="ARBA" id="ARBA00023125"/>
    </source>
</evidence>
<dbReference type="PANTHER" id="PTHR44688:SF16">
    <property type="entry name" value="DNA-BINDING TRANSCRIPTIONAL ACTIVATOR DEVR_DOSR"/>
    <property type="match status" value="1"/>
</dbReference>
<dbReference type="PANTHER" id="PTHR44688">
    <property type="entry name" value="DNA-BINDING TRANSCRIPTIONAL ACTIVATOR DEVR_DOSR"/>
    <property type="match status" value="1"/>
</dbReference>
<feature type="domain" description="HTH luxR-type" evidence="4">
    <location>
        <begin position="192"/>
        <end position="257"/>
    </location>
</feature>
<keyword evidence="1" id="KW-0805">Transcription regulation</keyword>
<organism evidence="5 6">
    <name type="scientific">Micromonospora thermarum</name>
    <dbReference type="NCBI Taxonomy" id="2720024"/>
    <lineage>
        <taxon>Bacteria</taxon>
        <taxon>Bacillati</taxon>
        <taxon>Actinomycetota</taxon>
        <taxon>Actinomycetes</taxon>
        <taxon>Micromonosporales</taxon>
        <taxon>Micromonosporaceae</taxon>
        <taxon>Micromonospora</taxon>
    </lineage>
</organism>
<dbReference type="RefSeq" id="WP_168003675.1">
    <property type="nucleotide sequence ID" value="NZ_JAATEO010000039.1"/>
</dbReference>
<evidence type="ECO:0000259" key="4">
    <source>
        <dbReference type="PROSITE" id="PS50043"/>
    </source>
</evidence>
<keyword evidence="3" id="KW-0804">Transcription</keyword>
<dbReference type="InterPro" id="IPR000792">
    <property type="entry name" value="Tscrpt_reg_LuxR_C"/>
</dbReference>
<dbReference type="SMART" id="SM00421">
    <property type="entry name" value="HTH_LUXR"/>
    <property type="match status" value="1"/>
</dbReference>
<protein>
    <submittedName>
        <fullName evidence="5">Helix-turn-helix transcriptional regulator</fullName>
    </submittedName>
</protein>
<evidence type="ECO:0000256" key="1">
    <source>
        <dbReference type="ARBA" id="ARBA00023015"/>
    </source>
</evidence>
<evidence type="ECO:0000313" key="5">
    <source>
        <dbReference type="EMBL" id="NJP35332.1"/>
    </source>
</evidence>
<dbReference type="Pfam" id="PF00196">
    <property type="entry name" value="GerE"/>
    <property type="match status" value="1"/>
</dbReference>
<dbReference type="Gene3D" id="1.10.10.10">
    <property type="entry name" value="Winged helix-like DNA-binding domain superfamily/Winged helix DNA-binding domain"/>
    <property type="match status" value="1"/>
</dbReference>
<dbReference type="PROSITE" id="PS50043">
    <property type="entry name" value="HTH_LUXR_2"/>
    <property type="match status" value="1"/>
</dbReference>
<dbReference type="InterPro" id="IPR036388">
    <property type="entry name" value="WH-like_DNA-bd_sf"/>
</dbReference>
<comment type="caution">
    <text evidence="5">The sequence shown here is derived from an EMBL/GenBank/DDBJ whole genome shotgun (WGS) entry which is preliminary data.</text>
</comment>
<dbReference type="PRINTS" id="PR00038">
    <property type="entry name" value="HTHLUXR"/>
</dbReference>
<accession>A0ABX0ZDN4</accession>
<sequence length="268" mass="28783">MADEMTGWATPRGVALVQCYAAHVRALAAFGEGDVGAAYQHAAAVSPAGVLASHNPHAMWLVLDLTEAAARTKRHREATAHAAAARQAGIAAISPRLALLVAAAAAVAAPAGRDVELFEEALSLPDTQRWPFDLARVHLIYGERLRRSKATTESRRHLTQALETFQRLGADPWVERATAELRATGLAVPTGRAIYLAVLTPQQQQIAILAAQGMTNKQIGARLALSSRTVAAHLYQLFPKLGITSRAGLRDALTKLPTKEVDEPRQYE</sequence>
<evidence type="ECO:0000313" key="6">
    <source>
        <dbReference type="Proteomes" id="UP000783871"/>
    </source>
</evidence>
<keyword evidence="2" id="KW-0238">DNA-binding</keyword>
<name>A0ABX0ZDN4_9ACTN</name>
<proteinExistence type="predicted"/>
<dbReference type="CDD" id="cd06170">
    <property type="entry name" value="LuxR_C_like"/>
    <property type="match status" value="1"/>
</dbReference>
<gene>
    <name evidence="5" type="ORF">HCJ94_26010</name>
</gene>
<dbReference type="SUPFAM" id="SSF46894">
    <property type="entry name" value="C-terminal effector domain of the bipartite response regulators"/>
    <property type="match status" value="1"/>
</dbReference>
<dbReference type="EMBL" id="JAATEO010000039">
    <property type="protein sequence ID" value="NJP35332.1"/>
    <property type="molecule type" value="Genomic_DNA"/>
</dbReference>
<dbReference type="InterPro" id="IPR016032">
    <property type="entry name" value="Sig_transdc_resp-reg_C-effctor"/>
</dbReference>
<reference evidence="5 6" key="1">
    <citation type="submission" date="2020-03" db="EMBL/GenBank/DDBJ databases">
        <title>WGS of actinomycetes isolated from Thailand.</title>
        <authorList>
            <person name="Thawai C."/>
        </authorList>
    </citation>
    <scope>NUCLEOTIDE SEQUENCE [LARGE SCALE GENOMIC DNA]</scope>
    <source>
        <strain evidence="5 6">HSS6-12</strain>
    </source>
</reference>
<keyword evidence="6" id="KW-1185">Reference proteome</keyword>
<dbReference type="Proteomes" id="UP000783871">
    <property type="component" value="Unassembled WGS sequence"/>
</dbReference>